<evidence type="ECO:0000256" key="1">
    <source>
        <dbReference type="ARBA" id="ARBA00004123"/>
    </source>
</evidence>
<evidence type="ECO:0000313" key="13">
    <source>
        <dbReference type="EMBL" id="KAF2033886.1"/>
    </source>
</evidence>
<dbReference type="PANTHER" id="PTHR20531">
    <property type="entry name" value="N-ALPHA-ACETYLTRANSFERASE 40"/>
    <property type="match status" value="1"/>
</dbReference>
<dbReference type="EMBL" id="ML978164">
    <property type="protein sequence ID" value="KAF2033886.1"/>
    <property type="molecule type" value="Genomic_DNA"/>
</dbReference>
<dbReference type="Gene3D" id="3.40.630.30">
    <property type="match status" value="1"/>
</dbReference>
<dbReference type="GO" id="GO:0005634">
    <property type="term" value="C:nucleus"/>
    <property type="evidence" value="ECO:0007669"/>
    <property type="project" value="UniProtKB-SubCell"/>
</dbReference>
<dbReference type="InterPro" id="IPR039949">
    <property type="entry name" value="NAA40"/>
</dbReference>
<evidence type="ECO:0000256" key="2">
    <source>
        <dbReference type="ARBA" id="ARBA00004496"/>
    </source>
</evidence>
<dbReference type="Proteomes" id="UP000799777">
    <property type="component" value="Unassembled WGS sequence"/>
</dbReference>
<evidence type="ECO:0000256" key="4">
    <source>
        <dbReference type="ARBA" id="ARBA00012950"/>
    </source>
</evidence>
<evidence type="ECO:0000256" key="3">
    <source>
        <dbReference type="ARBA" id="ARBA00008870"/>
    </source>
</evidence>
<comment type="subcellular location">
    <subcellularLocation>
        <location evidence="2">Cytoplasm</location>
    </subcellularLocation>
    <subcellularLocation>
        <location evidence="1">Nucleus</location>
    </subcellularLocation>
</comment>
<proteinExistence type="inferred from homology"/>
<dbReference type="GO" id="GO:1990189">
    <property type="term" value="F:protein N-terminal-serine acetyltransferase activity"/>
    <property type="evidence" value="ECO:0007669"/>
    <property type="project" value="UniProtKB-EC"/>
</dbReference>
<keyword evidence="9" id="KW-0012">Acyltransferase</keyword>
<dbReference type="PANTHER" id="PTHR20531:SF1">
    <property type="entry name" value="N-ALPHA-ACETYLTRANSFERASE 40"/>
    <property type="match status" value="1"/>
</dbReference>
<comment type="catalytic activity">
    <reaction evidence="11">
        <text>N-terminal L-seryl-[histone H4] + acetyl-CoA = N-terminal N(alpha)-acetyl-L-seryl-[histone H4] + CoA + H(+)</text>
        <dbReference type="Rhea" id="RHEA:50596"/>
        <dbReference type="Rhea" id="RHEA-COMP:12740"/>
        <dbReference type="Rhea" id="RHEA-COMP:12743"/>
        <dbReference type="ChEBI" id="CHEBI:15378"/>
        <dbReference type="ChEBI" id="CHEBI:57287"/>
        <dbReference type="ChEBI" id="CHEBI:57288"/>
        <dbReference type="ChEBI" id="CHEBI:64738"/>
        <dbReference type="ChEBI" id="CHEBI:83690"/>
        <dbReference type="EC" id="2.3.1.257"/>
    </reaction>
</comment>
<dbReference type="Pfam" id="PF00583">
    <property type="entry name" value="Acetyltransf_1"/>
    <property type="match status" value="1"/>
</dbReference>
<evidence type="ECO:0000256" key="9">
    <source>
        <dbReference type="ARBA" id="ARBA00023315"/>
    </source>
</evidence>
<dbReference type="EC" id="2.3.1.257" evidence="4"/>
<dbReference type="InterPro" id="IPR000182">
    <property type="entry name" value="GNAT_dom"/>
</dbReference>
<dbReference type="GO" id="GO:0005737">
    <property type="term" value="C:cytoplasm"/>
    <property type="evidence" value="ECO:0007669"/>
    <property type="project" value="UniProtKB-SubCell"/>
</dbReference>
<dbReference type="PROSITE" id="PS51186">
    <property type="entry name" value="GNAT"/>
    <property type="match status" value="1"/>
</dbReference>
<evidence type="ECO:0000259" key="12">
    <source>
        <dbReference type="PROSITE" id="PS51186"/>
    </source>
</evidence>
<keyword evidence="14" id="KW-1185">Reference proteome</keyword>
<protein>
    <recommendedName>
        <fullName evidence="5">N-alpha-acetyltransferase 40</fullName>
        <ecNumber evidence="4">2.3.1.257</ecNumber>
    </recommendedName>
</protein>
<comment type="catalytic activity">
    <reaction evidence="10">
        <text>N-terminal L-seryl-[histone H2A] + acetyl-CoA = N-terminal N(alpha)-acetyl-L-seryl-[histone H2A] + CoA + H(+)</text>
        <dbReference type="Rhea" id="RHEA:50600"/>
        <dbReference type="Rhea" id="RHEA-COMP:12742"/>
        <dbReference type="Rhea" id="RHEA-COMP:12744"/>
        <dbReference type="ChEBI" id="CHEBI:15378"/>
        <dbReference type="ChEBI" id="CHEBI:57287"/>
        <dbReference type="ChEBI" id="CHEBI:57288"/>
        <dbReference type="ChEBI" id="CHEBI:64738"/>
        <dbReference type="ChEBI" id="CHEBI:83690"/>
        <dbReference type="EC" id="2.3.1.257"/>
    </reaction>
</comment>
<comment type="caution">
    <text evidence="13">The sequence shown here is derived from an EMBL/GenBank/DDBJ whole genome shotgun (WGS) entry which is preliminary data.</text>
</comment>
<keyword evidence="6" id="KW-0963">Cytoplasm</keyword>
<evidence type="ECO:0000256" key="6">
    <source>
        <dbReference type="ARBA" id="ARBA00022490"/>
    </source>
</evidence>
<keyword evidence="7" id="KW-0808">Transferase</keyword>
<evidence type="ECO:0000256" key="5">
    <source>
        <dbReference type="ARBA" id="ARBA00015043"/>
    </source>
</evidence>
<name>A0A9P4LNI8_9PLEO</name>
<gene>
    <name evidence="13" type="ORF">EK21DRAFT_97982</name>
</gene>
<sequence>MRATDIARNLHFEFFTSASEVEVDQLEACVDIIEETAGSDYKNSSIGWNRSDKLEEMKDKDMMYLFIRKSDAHEDDKTSSWPHSILGFLSFMFTRDDPPHQDREVVYIYEIHLHESLRGQGLGSRLIEVVETTAQLEDVSKTMLTVFTNNLAAEKLYRKLGYVKDACSPEDKKRKTREVEKIIKADYMIMSKEL</sequence>
<feature type="domain" description="N-acetyltransferase" evidence="12">
    <location>
        <begin position="16"/>
        <end position="193"/>
    </location>
</feature>
<evidence type="ECO:0000256" key="11">
    <source>
        <dbReference type="ARBA" id="ARBA00049524"/>
    </source>
</evidence>
<dbReference type="CDD" id="cd04301">
    <property type="entry name" value="NAT_SF"/>
    <property type="match status" value="1"/>
</dbReference>
<reference evidence="13" key="1">
    <citation type="journal article" date="2020" name="Stud. Mycol.">
        <title>101 Dothideomycetes genomes: a test case for predicting lifestyles and emergence of pathogens.</title>
        <authorList>
            <person name="Haridas S."/>
            <person name="Albert R."/>
            <person name="Binder M."/>
            <person name="Bloem J."/>
            <person name="Labutti K."/>
            <person name="Salamov A."/>
            <person name="Andreopoulos B."/>
            <person name="Baker S."/>
            <person name="Barry K."/>
            <person name="Bills G."/>
            <person name="Bluhm B."/>
            <person name="Cannon C."/>
            <person name="Castanera R."/>
            <person name="Culley D."/>
            <person name="Daum C."/>
            <person name="Ezra D."/>
            <person name="Gonzalez J."/>
            <person name="Henrissat B."/>
            <person name="Kuo A."/>
            <person name="Liang C."/>
            <person name="Lipzen A."/>
            <person name="Lutzoni F."/>
            <person name="Magnuson J."/>
            <person name="Mondo S."/>
            <person name="Nolan M."/>
            <person name="Ohm R."/>
            <person name="Pangilinan J."/>
            <person name="Park H.-J."/>
            <person name="Ramirez L."/>
            <person name="Alfaro M."/>
            <person name="Sun H."/>
            <person name="Tritt A."/>
            <person name="Yoshinaga Y."/>
            <person name="Zwiers L.-H."/>
            <person name="Turgeon B."/>
            <person name="Goodwin S."/>
            <person name="Spatafora J."/>
            <person name="Crous P."/>
            <person name="Grigoriev I."/>
        </authorList>
    </citation>
    <scope>NUCLEOTIDE SEQUENCE</scope>
    <source>
        <strain evidence="13">CBS 110217</strain>
    </source>
</reference>
<dbReference type="GO" id="GO:0010485">
    <property type="term" value="F:histone H4 acetyltransferase activity"/>
    <property type="evidence" value="ECO:0007669"/>
    <property type="project" value="InterPro"/>
</dbReference>
<evidence type="ECO:0000313" key="14">
    <source>
        <dbReference type="Proteomes" id="UP000799777"/>
    </source>
</evidence>
<dbReference type="SUPFAM" id="SSF55729">
    <property type="entry name" value="Acyl-CoA N-acyltransferases (Nat)"/>
    <property type="match status" value="1"/>
</dbReference>
<dbReference type="InterPro" id="IPR016181">
    <property type="entry name" value="Acyl_CoA_acyltransferase"/>
</dbReference>
<dbReference type="GO" id="GO:0043998">
    <property type="term" value="F:histone H2A acetyltransferase activity"/>
    <property type="evidence" value="ECO:0007669"/>
    <property type="project" value="InterPro"/>
</dbReference>
<organism evidence="13 14">
    <name type="scientific">Setomelanomma holmii</name>
    <dbReference type="NCBI Taxonomy" id="210430"/>
    <lineage>
        <taxon>Eukaryota</taxon>
        <taxon>Fungi</taxon>
        <taxon>Dikarya</taxon>
        <taxon>Ascomycota</taxon>
        <taxon>Pezizomycotina</taxon>
        <taxon>Dothideomycetes</taxon>
        <taxon>Pleosporomycetidae</taxon>
        <taxon>Pleosporales</taxon>
        <taxon>Pleosporineae</taxon>
        <taxon>Phaeosphaeriaceae</taxon>
        <taxon>Setomelanomma</taxon>
    </lineage>
</organism>
<evidence type="ECO:0000256" key="10">
    <source>
        <dbReference type="ARBA" id="ARBA00047821"/>
    </source>
</evidence>
<dbReference type="OrthoDB" id="424551at2759"/>
<accession>A0A9P4LNI8</accession>
<keyword evidence="8" id="KW-0539">Nucleus</keyword>
<evidence type="ECO:0000256" key="8">
    <source>
        <dbReference type="ARBA" id="ARBA00023242"/>
    </source>
</evidence>
<comment type="similarity">
    <text evidence="3">Belongs to the acetyltransferase family. NAA40 subfamily.</text>
</comment>
<dbReference type="AlphaFoldDB" id="A0A9P4LNI8"/>
<evidence type="ECO:0000256" key="7">
    <source>
        <dbReference type="ARBA" id="ARBA00022679"/>
    </source>
</evidence>